<dbReference type="EMBL" id="JBIGIA010000010">
    <property type="protein sequence ID" value="MFG6457993.1"/>
    <property type="molecule type" value="Genomic_DNA"/>
</dbReference>
<gene>
    <name evidence="2" type="ORF">ACG00X_14220</name>
</gene>
<organism evidence="2 3">
    <name type="scientific">Pelomonas nitida</name>
    <dbReference type="NCBI Taxonomy" id="3299027"/>
    <lineage>
        <taxon>Bacteria</taxon>
        <taxon>Pseudomonadati</taxon>
        <taxon>Pseudomonadota</taxon>
        <taxon>Betaproteobacteria</taxon>
        <taxon>Burkholderiales</taxon>
        <taxon>Sphaerotilaceae</taxon>
        <taxon>Roseateles</taxon>
    </lineage>
</organism>
<evidence type="ECO:0000313" key="2">
    <source>
        <dbReference type="EMBL" id="MFG6457993.1"/>
    </source>
</evidence>
<protein>
    <submittedName>
        <fullName evidence="2">Substrate-binding periplasmic protein</fullName>
    </submittedName>
</protein>
<dbReference type="Proteomes" id="UP001606305">
    <property type="component" value="Unassembled WGS sequence"/>
</dbReference>
<reference evidence="2 3" key="1">
    <citation type="submission" date="2024-09" db="EMBL/GenBank/DDBJ databases">
        <title>Novel species of the genus Pelomonas and Roseateles isolated from streams.</title>
        <authorList>
            <person name="Lu H."/>
        </authorList>
    </citation>
    <scope>NUCLEOTIDE SEQUENCE [LARGE SCALE GENOMIC DNA]</scope>
    <source>
        <strain evidence="2 3">BYS96W</strain>
    </source>
</reference>
<sequence length="242" mass="26884">MPLFGSPSRRRLLAWGLAQAPAALAASPPAVPLYIGTGPPSDRTPQMLDWVGRKADLRWHYQPTPWLRAQELAAAGEGVMYGLARTRERERVLLFSQPVWSNFTWAVVPKERQHEIRRYADLAGQPVCWARGSAYGDLFTAAGLGRMLFREAADDGGALRMVGSRRCVAALLTLETAQAAQAIRHPALASLKELDLALVPQPMTSVALHFATAHDGRWRWVIDRLNRVIARHGPELERQREG</sequence>
<dbReference type="SUPFAM" id="SSF53850">
    <property type="entry name" value="Periplasmic binding protein-like II"/>
    <property type="match status" value="1"/>
</dbReference>
<evidence type="ECO:0000313" key="3">
    <source>
        <dbReference type="Proteomes" id="UP001606305"/>
    </source>
</evidence>
<proteinExistence type="predicted"/>
<accession>A0ABW7G7V2</accession>
<evidence type="ECO:0000256" key="1">
    <source>
        <dbReference type="SAM" id="SignalP"/>
    </source>
</evidence>
<feature type="signal peptide" evidence="1">
    <location>
        <begin position="1"/>
        <end position="25"/>
    </location>
</feature>
<keyword evidence="1" id="KW-0732">Signal</keyword>
<dbReference type="RefSeq" id="WP_394488849.1">
    <property type="nucleotide sequence ID" value="NZ_JBIGIA010000010.1"/>
</dbReference>
<name>A0ABW7G7V2_9BURK</name>
<feature type="chain" id="PRO_5046205652" evidence="1">
    <location>
        <begin position="26"/>
        <end position="242"/>
    </location>
</feature>
<comment type="caution">
    <text evidence="2">The sequence shown here is derived from an EMBL/GenBank/DDBJ whole genome shotgun (WGS) entry which is preliminary data.</text>
</comment>
<dbReference type="Gene3D" id="3.40.190.10">
    <property type="entry name" value="Periplasmic binding protein-like II"/>
    <property type="match status" value="2"/>
</dbReference>
<keyword evidence="3" id="KW-1185">Reference proteome</keyword>